<evidence type="ECO:0000256" key="9">
    <source>
        <dbReference type="PROSITE-ProRule" id="PRU00169"/>
    </source>
</evidence>
<proteinExistence type="predicted"/>
<dbReference type="PROSITE" id="PS50110">
    <property type="entry name" value="RESPONSE_REGULATORY"/>
    <property type="match status" value="1"/>
</dbReference>
<dbReference type="SUPFAM" id="SSF52172">
    <property type="entry name" value="CheY-like"/>
    <property type="match status" value="1"/>
</dbReference>
<dbReference type="InterPro" id="IPR036097">
    <property type="entry name" value="HisK_dim/P_sf"/>
</dbReference>
<dbReference type="Gene3D" id="3.40.50.2300">
    <property type="match status" value="1"/>
</dbReference>
<evidence type="ECO:0000256" key="1">
    <source>
        <dbReference type="ARBA" id="ARBA00000085"/>
    </source>
</evidence>
<dbReference type="InterPro" id="IPR035965">
    <property type="entry name" value="PAS-like_dom_sf"/>
</dbReference>
<dbReference type="STRING" id="365046.Rta_04360"/>
<dbReference type="PROSITE" id="PS50109">
    <property type="entry name" value="HIS_KIN"/>
    <property type="match status" value="1"/>
</dbReference>
<comment type="catalytic activity">
    <reaction evidence="1">
        <text>ATP + protein L-histidine = ADP + protein N-phospho-L-histidine.</text>
        <dbReference type="EC" id="2.7.13.3"/>
    </reaction>
</comment>
<dbReference type="CDD" id="cd00130">
    <property type="entry name" value="PAS"/>
    <property type="match status" value="1"/>
</dbReference>
<sequence>MQAVAVRTAARYGIAALAVSTAAALGLQLLVAPWTGPGMRHAVFFIAVLAAAATLLIVGSLRRGRDRSERRRRDLEREMAARQRSEAMFRRLAEANLVGVGVGDLQGRVSYVNDEMLRMMGRTRADFEAGRLDWRAALAPESAPAQARAEADLLAQGQGGGYEKVFLRPDGGRTPFLSAGALLEDPGLHISVAVDLTERKQAEEALRAADRRKDEFLATLAHELRNPLAPIRSGLELLAQPGLDAPTAARARAILERQVSHMVRLVDDLLDVSRISHGQVPLRRSRVALAGVLHGALETSRPALEAAGHALVLELPPQPLWVDGDEVRLAQVFANLLNNAARYTPRGGTVRLSLVAEGRQAVVRVQDDGEGIPGHMLGRVFDLFVQVEPSPQRQGGLGLGLALVRNLVQMHGGEVRADSAGPGHGSVFTVRLPLAPGAAAALPAPAAASAGPAAAGGLRILLADDHVDAADGMALLLRALGHQVTCVHDGLAAVEAARRLRPQAALLDIGMPGCDGYEACRRIRALPGGTAVRLVALTGWGQEGDRQRAREAGFDRHLVKPADLRSLNQALSG</sequence>
<comment type="subcellular location">
    <subcellularLocation>
        <location evidence="2">Cell inner membrane</location>
        <topology evidence="2">Multi-pass membrane protein</topology>
    </subcellularLocation>
</comment>
<evidence type="ECO:0000313" key="15">
    <source>
        <dbReference type="EMBL" id="AEG91507.1"/>
    </source>
</evidence>
<dbReference type="EC" id="2.7.13.3" evidence="3"/>
<keyword evidence="10" id="KW-0175">Coiled coil</keyword>
<protein>
    <recommendedName>
        <fullName evidence="3">histidine kinase</fullName>
        <ecNumber evidence="3">2.7.13.3</ecNumber>
    </recommendedName>
</protein>
<evidence type="ECO:0000256" key="2">
    <source>
        <dbReference type="ARBA" id="ARBA00004429"/>
    </source>
</evidence>
<dbReference type="PROSITE" id="PS50112">
    <property type="entry name" value="PAS"/>
    <property type="match status" value="1"/>
</dbReference>
<dbReference type="SUPFAM" id="SSF47384">
    <property type="entry name" value="Homodimeric domain of signal transducing histidine kinase"/>
    <property type="match status" value="1"/>
</dbReference>
<reference evidence="15 16" key="2">
    <citation type="journal article" date="2011" name="PLoS ONE">
        <title>The Cyst-Dividing Bacterium Ramlibacter tataouinensis TTB310 Genome Reveals a Well-Stocked Toolbox for Adaptation to a Desert Environment.</title>
        <authorList>
            <person name="De Luca G."/>
            <person name="Barakat M."/>
            <person name="Ortet P."/>
            <person name="Fochesato S."/>
            <person name="Jourlin-Castelli C."/>
            <person name="Ansaldi M."/>
            <person name="Py B."/>
            <person name="Fichant G."/>
            <person name="Coutinho P.M."/>
            <person name="Voulhoux R."/>
            <person name="Bastien O."/>
            <person name="Marechal E."/>
            <person name="Henrissat B."/>
            <person name="Quentin Y."/>
            <person name="Noirot P."/>
            <person name="Filloux A."/>
            <person name="Mejean V."/>
            <person name="Dubow M.S."/>
            <person name="Barras F."/>
            <person name="Barbe V."/>
            <person name="Weissenbach J."/>
            <person name="Mihalcescu I."/>
            <person name="Vermeglio A."/>
            <person name="Achouak W."/>
            <person name="Heulin T."/>
        </authorList>
    </citation>
    <scope>NUCLEOTIDE SEQUENCE [LARGE SCALE GENOMIC DNA]</scope>
    <source>
        <strain evidence="16">ATCC BAA-407 / DSM 14655 / LMG 21543 / TTB310</strain>
    </source>
</reference>
<dbReference type="InterPro" id="IPR004358">
    <property type="entry name" value="Sig_transdc_His_kin-like_C"/>
</dbReference>
<dbReference type="Pfam" id="PF13426">
    <property type="entry name" value="PAS_9"/>
    <property type="match status" value="1"/>
</dbReference>
<dbReference type="CDD" id="cd17580">
    <property type="entry name" value="REC_2_DhkD-like"/>
    <property type="match status" value="1"/>
</dbReference>
<feature type="transmembrane region" description="Helical" evidence="11">
    <location>
        <begin position="42"/>
        <end position="61"/>
    </location>
</feature>
<evidence type="ECO:0000256" key="6">
    <source>
        <dbReference type="ARBA" id="ARBA00022777"/>
    </source>
</evidence>
<dbReference type="FunFam" id="3.30.565.10:FF:000006">
    <property type="entry name" value="Sensor histidine kinase WalK"/>
    <property type="match status" value="1"/>
</dbReference>
<dbReference type="Gene3D" id="1.10.287.130">
    <property type="match status" value="1"/>
</dbReference>
<dbReference type="PRINTS" id="PR00344">
    <property type="entry name" value="BCTRLSENSOR"/>
</dbReference>
<evidence type="ECO:0000256" key="5">
    <source>
        <dbReference type="ARBA" id="ARBA00022679"/>
    </source>
</evidence>
<evidence type="ECO:0000259" key="13">
    <source>
        <dbReference type="PROSITE" id="PS50110"/>
    </source>
</evidence>
<evidence type="ECO:0000256" key="8">
    <source>
        <dbReference type="ARBA" id="ARBA00023136"/>
    </source>
</evidence>
<dbReference type="Gene3D" id="3.30.565.10">
    <property type="entry name" value="Histidine kinase-like ATPase, C-terminal domain"/>
    <property type="match status" value="1"/>
</dbReference>
<dbReference type="CDD" id="cd00075">
    <property type="entry name" value="HATPase"/>
    <property type="match status" value="1"/>
</dbReference>
<dbReference type="eggNOG" id="COG5002">
    <property type="taxonomic scope" value="Bacteria"/>
</dbReference>
<evidence type="ECO:0000313" key="16">
    <source>
        <dbReference type="Proteomes" id="UP000008385"/>
    </source>
</evidence>
<dbReference type="HOGENOM" id="CLU_000445_114_15_4"/>
<keyword evidence="11" id="KW-0812">Transmembrane</keyword>
<dbReference type="Pfam" id="PF00512">
    <property type="entry name" value="HisKA"/>
    <property type="match status" value="1"/>
</dbReference>
<feature type="domain" description="Response regulatory" evidence="13">
    <location>
        <begin position="459"/>
        <end position="573"/>
    </location>
</feature>
<dbReference type="InterPro" id="IPR000014">
    <property type="entry name" value="PAS"/>
</dbReference>
<dbReference type="eggNOG" id="COG0745">
    <property type="taxonomic scope" value="Bacteria"/>
</dbReference>
<feature type="domain" description="Histidine kinase" evidence="12">
    <location>
        <begin position="219"/>
        <end position="436"/>
    </location>
</feature>
<dbReference type="Pfam" id="PF00072">
    <property type="entry name" value="Response_reg"/>
    <property type="match status" value="1"/>
</dbReference>
<dbReference type="AlphaFoldDB" id="F5Y603"/>
<feature type="transmembrane region" description="Helical" evidence="11">
    <location>
        <begin position="12"/>
        <end position="36"/>
    </location>
</feature>
<dbReference type="NCBIfam" id="TIGR00229">
    <property type="entry name" value="sensory_box"/>
    <property type="match status" value="1"/>
</dbReference>
<dbReference type="FunFam" id="1.10.287.130:FF:000001">
    <property type="entry name" value="Two-component sensor histidine kinase"/>
    <property type="match status" value="1"/>
</dbReference>
<dbReference type="GO" id="GO:0009927">
    <property type="term" value="F:histidine phosphotransfer kinase activity"/>
    <property type="evidence" value="ECO:0007669"/>
    <property type="project" value="TreeGrafter"/>
</dbReference>
<evidence type="ECO:0000259" key="12">
    <source>
        <dbReference type="PROSITE" id="PS50109"/>
    </source>
</evidence>
<evidence type="ECO:0000259" key="14">
    <source>
        <dbReference type="PROSITE" id="PS50112"/>
    </source>
</evidence>
<dbReference type="InterPro" id="IPR011006">
    <property type="entry name" value="CheY-like_superfamily"/>
</dbReference>
<accession>F5Y603</accession>
<dbReference type="SMART" id="SM00448">
    <property type="entry name" value="REC"/>
    <property type="match status" value="1"/>
</dbReference>
<dbReference type="InterPro" id="IPR005467">
    <property type="entry name" value="His_kinase_dom"/>
</dbReference>
<evidence type="ECO:0000256" key="10">
    <source>
        <dbReference type="SAM" id="Coils"/>
    </source>
</evidence>
<reference evidence="16" key="1">
    <citation type="submission" date="2006-01" db="EMBL/GenBank/DDBJ databases">
        <title>Genome of the cyst-dividing bacterium Ramlibacter tataouinensis.</title>
        <authorList>
            <person name="Barakat M."/>
            <person name="Ortet P."/>
            <person name="De Luca G."/>
            <person name="Jourlin-Castelli C."/>
            <person name="Ansaldi M."/>
            <person name="Py B."/>
            <person name="Fichant G."/>
            <person name="Coutinho P."/>
            <person name="Voulhoux R."/>
            <person name="Bastien O."/>
            <person name="Roy S."/>
            <person name="Marechal E."/>
            <person name="Henrissat B."/>
            <person name="Quentin Y."/>
            <person name="Noirot P."/>
            <person name="Filloux A."/>
            <person name="Mejean V."/>
            <person name="DuBow M."/>
            <person name="Barras F."/>
            <person name="Heulin T."/>
        </authorList>
    </citation>
    <scope>NUCLEOTIDE SEQUENCE [LARGE SCALE GENOMIC DNA]</scope>
    <source>
        <strain evidence="16">ATCC BAA-407 / DSM 14655 / LMG 21543 / TTB310</strain>
    </source>
</reference>
<dbReference type="InterPro" id="IPR003594">
    <property type="entry name" value="HATPase_dom"/>
</dbReference>
<dbReference type="Pfam" id="PF02518">
    <property type="entry name" value="HATPase_c"/>
    <property type="match status" value="1"/>
</dbReference>
<dbReference type="SMART" id="SM00387">
    <property type="entry name" value="HATPase_c"/>
    <property type="match status" value="1"/>
</dbReference>
<dbReference type="InterPro" id="IPR001789">
    <property type="entry name" value="Sig_transdc_resp-reg_receiver"/>
</dbReference>
<dbReference type="OrthoDB" id="9810730at2"/>
<keyword evidence="11" id="KW-1133">Transmembrane helix</keyword>
<dbReference type="SUPFAM" id="SSF55785">
    <property type="entry name" value="PYP-like sensor domain (PAS domain)"/>
    <property type="match status" value="1"/>
</dbReference>
<keyword evidence="16" id="KW-1185">Reference proteome</keyword>
<evidence type="ECO:0000256" key="3">
    <source>
        <dbReference type="ARBA" id="ARBA00012438"/>
    </source>
</evidence>
<keyword evidence="6 15" id="KW-0418">Kinase</keyword>
<name>F5Y603_RAMTT</name>
<dbReference type="RefSeq" id="WP_013899740.1">
    <property type="nucleotide sequence ID" value="NC_015677.1"/>
</dbReference>
<dbReference type="Proteomes" id="UP000008385">
    <property type="component" value="Chromosome"/>
</dbReference>
<dbReference type="KEGG" id="rta:Rta_04360"/>
<organism evidence="15 16">
    <name type="scientific">Ramlibacter tataouinensis (strain ATCC BAA-407 / DSM 14655 / LMG 21543 / TTB310)</name>
    <dbReference type="NCBI Taxonomy" id="365046"/>
    <lineage>
        <taxon>Bacteria</taxon>
        <taxon>Pseudomonadati</taxon>
        <taxon>Pseudomonadota</taxon>
        <taxon>Betaproteobacteria</taxon>
        <taxon>Burkholderiales</taxon>
        <taxon>Comamonadaceae</taxon>
        <taxon>Ramlibacter</taxon>
    </lineage>
</organism>
<dbReference type="PANTHER" id="PTHR43047:SF72">
    <property type="entry name" value="OSMOSENSING HISTIDINE PROTEIN KINASE SLN1"/>
    <property type="match status" value="1"/>
</dbReference>
<dbReference type="SUPFAM" id="SSF55874">
    <property type="entry name" value="ATPase domain of HSP90 chaperone/DNA topoisomerase II/histidine kinase"/>
    <property type="match status" value="1"/>
</dbReference>
<dbReference type="InterPro" id="IPR003661">
    <property type="entry name" value="HisK_dim/P_dom"/>
</dbReference>
<dbReference type="GO" id="GO:0005886">
    <property type="term" value="C:plasma membrane"/>
    <property type="evidence" value="ECO:0007669"/>
    <property type="project" value="UniProtKB-SubCell"/>
</dbReference>
<dbReference type="SMART" id="SM00091">
    <property type="entry name" value="PAS"/>
    <property type="match status" value="1"/>
</dbReference>
<evidence type="ECO:0000256" key="11">
    <source>
        <dbReference type="SAM" id="Phobius"/>
    </source>
</evidence>
<keyword evidence="7" id="KW-0902">Two-component regulatory system</keyword>
<keyword evidence="8 11" id="KW-0472">Membrane</keyword>
<feature type="coiled-coil region" evidence="10">
    <location>
        <begin position="58"/>
        <end position="85"/>
    </location>
</feature>
<dbReference type="SMART" id="SM00388">
    <property type="entry name" value="HisKA"/>
    <property type="match status" value="1"/>
</dbReference>
<feature type="domain" description="PAS" evidence="14">
    <location>
        <begin position="85"/>
        <end position="127"/>
    </location>
</feature>
<dbReference type="EMBL" id="CP000245">
    <property type="protein sequence ID" value="AEG91507.1"/>
    <property type="molecule type" value="Genomic_DNA"/>
</dbReference>
<keyword evidence="5" id="KW-0808">Transferase</keyword>
<dbReference type="PATRIC" id="fig|365046.3.peg.451"/>
<dbReference type="InterPro" id="IPR036890">
    <property type="entry name" value="HATPase_C_sf"/>
</dbReference>
<gene>
    <name evidence="15" type="ordered locus">Rta_04360</name>
</gene>
<evidence type="ECO:0000256" key="7">
    <source>
        <dbReference type="ARBA" id="ARBA00023012"/>
    </source>
</evidence>
<keyword evidence="4 9" id="KW-0597">Phosphoprotein</keyword>
<feature type="modified residue" description="4-aspartylphosphate" evidence="9">
    <location>
        <position position="508"/>
    </location>
</feature>
<dbReference type="GO" id="GO:0000155">
    <property type="term" value="F:phosphorelay sensor kinase activity"/>
    <property type="evidence" value="ECO:0007669"/>
    <property type="project" value="InterPro"/>
</dbReference>
<dbReference type="Gene3D" id="3.30.450.20">
    <property type="entry name" value="PAS domain"/>
    <property type="match status" value="1"/>
</dbReference>
<dbReference type="PANTHER" id="PTHR43047">
    <property type="entry name" value="TWO-COMPONENT HISTIDINE PROTEIN KINASE"/>
    <property type="match status" value="1"/>
</dbReference>
<dbReference type="CDD" id="cd00082">
    <property type="entry name" value="HisKA"/>
    <property type="match status" value="1"/>
</dbReference>
<evidence type="ECO:0000256" key="4">
    <source>
        <dbReference type="ARBA" id="ARBA00022553"/>
    </source>
</evidence>